<dbReference type="PANTHER" id="PTHR42818:SF1">
    <property type="entry name" value="SULFOPYRUVATE DECARBOXYLASE"/>
    <property type="match status" value="1"/>
</dbReference>
<gene>
    <name evidence="3" type="primary">rhiE</name>
    <name evidence="3" type="ORF">PIL02S_01680</name>
</gene>
<evidence type="ECO:0000256" key="1">
    <source>
        <dbReference type="ARBA" id="ARBA00022793"/>
    </source>
</evidence>
<organism evidence="3 4">
    <name type="scientific">Paenibacillus illinoisensis</name>
    <dbReference type="NCBI Taxonomy" id="59845"/>
    <lineage>
        <taxon>Bacteria</taxon>
        <taxon>Bacillati</taxon>
        <taxon>Bacillota</taxon>
        <taxon>Bacilli</taxon>
        <taxon>Bacillales</taxon>
        <taxon>Paenibacillaceae</taxon>
        <taxon>Paenibacillus</taxon>
    </lineage>
</organism>
<dbReference type="Gene3D" id="3.40.50.970">
    <property type="match status" value="1"/>
</dbReference>
<dbReference type="AlphaFoldDB" id="A0A2W0CR13"/>
<name>A0A2W0CR13_9BACL</name>
<dbReference type="GO" id="GO:0016787">
    <property type="term" value="F:hydrolase activity"/>
    <property type="evidence" value="ECO:0007669"/>
    <property type="project" value="UniProtKB-KW"/>
</dbReference>
<dbReference type="RefSeq" id="WP_110757543.1">
    <property type="nucleotide sequence ID" value="NZ_PRLG01000013.1"/>
</dbReference>
<proteinExistence type="predicted"/>
<comment type="caution">
    <text evidence="3">The sequence shown here is derived from an EMBL/GenBank/DDBJ whole genome shotgun (WGS) entry which is preliminary data.</text>
</comment>
<dbReference type="PANTHER" id="PTHR42818">
    <property type="entry name" value="SULFOPYRUVATE DECARBOXYLASE SUBUNIT ALPHA"/>
    <property type="match status" value="1"/>
</dbReference>
<dbReference type="InterPro" id="IPR029061">
    <property type="entry name" value="THDP-binding"/>
</dbReference>
<reference evidence="3 4" key="1">
    <citation type="submission" date="2018-01" db="EMBL/GenBank/DDBJ databases">
        <title>Genome sequence of the PGP bacterium Paenibacillus illinoisensis E3.</title>
        <authorList>
            <person name="Rolli E."/>
            <person name="Marasco R."/>
            <person name="Bessem C."/>
            <person name="Michoud G."/>
            <person name="Gaiarsa S."/>
            <person name="Borin S."/>
            <person name="Daffonchio D."/>
        </authorList>
    </citation>
    <scope>NUCLEOTIDE SEQUENCE [LARGE SCALE GENOMIC DNA]</scope>
    <source>
        <strain evidence="3 4">E3</strain>
    </source>
</reference>
<dbReference type="EC" id="3.6.4.6" evidence="3"/>
<sequence length="167" mass="18453">MSNEALSITNELFEQGYNAYTGVPCSLLKGLFGILEDKEYVEKKEIIYMPAIREDSALGVAVGMHLGGRKCAILMQNSGLGYSMNVLTSLYSIYQVPALLIISWRGAYENDAVEHDLIGERLLHILDAIKIPYVEFEKEHGAASVKACTELIEKNSMPVALLIKEAI</sequence>
<accession>A0A2W0CR13</accession>
<evidence type="ECO:0000313" key="3">
    <source>
        <dbReference type="EMBL" id="PYY30078.1"/>
    </source>
</evidence>
<dbReference type="Proteomes" id="UP000247459">
    <property type="component" value="Unassembled WGS sequence"/>
</dbReference>
<evidence type="ECO:0000313" key="4">
    <source>
        <dbReference type="Proteomes" id="UP000247459"/>
    </source>
</evidence>
<keyword evidence="3" id="KW-0670">Pyruvate</keyword>
<protein>
    <submittedName>
        <fullName evidence="3">Putative phosphonopyruvate decarboxylase alpha subunit</fullName>
        <ecNumber evidence="3">3.6.4.6</ecNumber>
    </submittedName>
</protein>
<dbReference type="GO" id="GO:0016831">
    <property type="term" value="F:carboxy-lyase activity"/>
    <property type="evidence" value="ECO:0007669"/>
    <property type="project" value="UniProtKB-KW"/>
</dbReference>
<evidence type="ECO:0000256" key="2">
    <source>
        <dbReference type="ARBA" id="ARBA00023239"/>
    </source>
</evidence>
<dbReference type="SUPFAM" id="SSF52518">
    <property type="entry name" value="Thiamin diphosphate-binding fold (THDP-binding)"/>
    <property type="match status" value="1"/>
</dbReference>
<dbReference type="OrthoDB" id="9785953at2"/>
<keyword evidence="1" id="KW-0210">Decarboxylase</keyword>
<keyword evidence="2" id="KW-0456">Lyase</keyword>
<dbReference type="InterPro" id="IPR051818">
    <property type="entry name" value="TPP_dependent_decarboxylase"/>
</dbReference>
<dbReference type="EMBL" id="PRLG01000013">
    <property type="protein sequence ID" value="PYY30078.1"/>
    <property type="molecule type" value="Genomic_DNA"/>
</dbReference>
<keyword evidence="3" id="KW-0378">Hydrolase</keyword>